<dbReference type="Proteomes" id="UP000476176">
    <property type="component" value="Unassembled WGS sequence"/>
</dbReference>
<dbReference type="EMBL" id="QXGC01000847">
    <property type="protein sequence ID" value="KAE9219004.1"/>
    <property type="molecule type" value="Genomic_DNA"/>
</dbReference>
<evidence type="ECO:0000313" key="3">
    <source>
        <dbReference type="Proteomes" id="UP000476176"/>
    </source>
</evidence>
<organism evidence="2 3">
    <name type="scientific">Phytophthora fragariae</name>
    <dbReference type="NCBI Taxonomy" id="53985"/>
    <lineage>
        <taxon>Eukaryota</taxon>
        <taxon>Sar</taxon>
        <taxon>Stramenopiles</taxon>
        <taxon>Oomycota</taxon>
        <taxon>Peronosporomycetes</taxon>
        <taxon>Peronosporales</taxon>
        <taxon>Peronosporaceae</taxon>
        <taxon>Phytophthora</taxon>
    </lineage>
</organism>
<evidence type="ECO:0000256" key="1">
    <source>
        <dbReference type="SAM" id="MobiDB-lite"/>
    </source>
</evidence>
<evidence type="ECO:0000313" key="2">
    <source>
        <dbReference type="EMBL" id="KAE9219004.1"/>
    </source>
</evidence>
<accession>A0A6G0NRH7</accession>
<comment type="caution">
    <text evidence="2">The sequence shown here is derived from an EMBL/GenBank/DDBJ whole genome shotgun (WGS) entry which is preliminary data.</text>
</comment>
<name>A0A6G0NRH7_9STRA</name>
<sequence>MRPTEKRLPQPSVSMISLYSSISISSTGPKSVWQPSQGKARVLAVAAGGQAALAKSSADGGHRGGLVLGGVVQHGVPVRADVQQNVAHGGEVVDELDRLDVQLLFNEGTVDFRAAERPRPFAPHTPRSATAHSAELRSF</sequence>
<proteinExistence type="predicted"/>
<dbReference type="AlphaFoldDB" id="A0A6G0NRH7"/>
<reference evidence="2 3" key="1">
    <citation type="submission" date="2018-09" db="EMBL/GenBank/DDBJ databases">
        <title>Genomic investigation of the strawberry pathogen Phytophthora fragariae indicates pathogenicity is determined by transcriptional variation in three key races.</title>
        <authorList>
            <person name="Adams T.M."/>
            <person name="Armitage A.D."/>
            <person name="Sobczyk M.K."/>
            <person name="Bates H.J."/>
            <person name="Dunwell J.M."/>
            <person name="Nellist C.F."/>
            <person name="Harrison R.J."/>
        </authorList>
    </citation>
    <scope>NUCLEOTIDE SEQUENCE [LARGE SCALE GENOMIC DNA]</scope>
    <source>
        <strain evidence="2 3">BC-23</strain>
    </source>
</reference>
<gene>
    <name evidence="2" type="ORF">PF004_g13724</name>
</gene>
<protein>
    <submittedName>
        <fullName evidence="2">Uncharacterized protein</fullName>
    </submittedName>
</protein>
<feature type="region of interest" description="Disordered" evidence="1">
    <location>
        <begin position="117"/>
        <end position="139"/>
    </location>
</feature>